<gene>
    <name evidence="7" type="ORF">BGC33_06945</name>
</gene>
<dbReference type="PRINTS" id="PR00507">
    <property type="entry name" value="N12N6MTFRASE"/>
</dbReference>
<keyword evidence="3" id="KW-0808">Transferase</keyword>
<evidence type="ECO:0000259" key="6">
    <source>
        <dbReference type="Pfam" id="PF13588"/>
    </source>
</evidence>
<dbReference type="REBASE" id="230347">
    <property type="entry name" value="M.BthBATORF6945P"/>
</dbReference>
<dbReference type="InterPro" id="IPR052916">
    <property type="entry name" value="Type-I_RE_MTase_Subunit"/>
</dbReference>
<dbReference type="SUPFAM" id="SSF53335">
    <property type="entry name" value="S-adenosyl-L-methionine-dependent methyltransferases"/>
    <property type="match status" value="1"/>
</dbReference>
<dbReference type="Proteomes" id="UP000182798">
    <property type="component" value="Unassembled WGS sequence"/>
</dbReference>
<dbReference type="GO" id="GO:0008170">
    <property type="term" value="F:N-methyltransferase activity"/>
    <property type="evidence" value="ECO:0007669"/>
    <property type="project" value="InterPro"/>
</dbReference>
<dbReference type="GO" id="GO:0032259">
    <property type="term" value="P:methylation"/>
    <property type="evidence" value="ECO:0007669"/>
    <property type="project" value="UniProtKB-KW"/>
</dbReference>
<accession>A0A1J5U9K9</accession>
<dbReference type="InterPro" id="IPR002052">
    <property type="entry name" value="DNA_methylase_N6_adenine_CS"/>
</dbReference>
<dbReference type="OrthoDB" id="5749002at2"/>
<dbReference type="Gene3D" id="3.40.50.150">
    <property type="entry name" value="Vaccinia Virus protein VP39"/>
    <property type="match status" value="1"/>
</dbReference>
<dbReference type="EMBL" id="MIQH01000258">
    <property type="protein sequence ID" value="OIR25526.1"/>
    <property type="molecule type" value="Genomic_DNA"/>
</dbReference>
<comment type="caution">
    <text evidence="7">The sequence shown here is derived from an EMBL/GenBank/DDBJ whole genome shotgun (WGS) entry which is preliminary data.</text>
</comment>
<sequence length="707" mass="81277">MNTEELIQEAIEEKIISFNEDKTRVTYLLQNKSRNYRTEEIVQVEAYLKLIYEYNYPKENIKLFVPVTMGSDNREADIVVYKDAQGKQPFIVVECKTQKVSNAEYNQSINQAFSYAVTLGAEFVWATSIANNSYYQVSKQYPQQHEIIAGIPKKYGKAPEYQYTKGGIGDAFDLKVVTEEELTTKFKQAHNALWAGGELDPSAAFDELDKLIFCKLVDEEPEKLGQPPRIEGQPYDFQFIKDIDEETSIKKLAERMHKLYEIGRSRDKEVFKEGIRLSPQRIKTVVGFLEDINLGKTDLDSKGRAFETFMDSFFRGNFGQFFTPRKIVSFIVSVLPIKNSSMVLDTSCGSGGFLLHALDKVRKQADKYYPNYKTIVKEATRHYKHWHDFAEKNLFGIEINEQIARVAKMNMIIHDDGHTNVVSCDGLLPNDEIESKTGNKGLKNNTFDFIVTNPPFGSTVKQIEQAYTGNYATFHKEINWLEVNSKRVQRPNQSTEVLFIEQCFEFLKAGGFLAIVIPDGILTNSTLQYVRDWIAEHFRIIAIISMPQTAFAATGAGVKSSIMFLRKYNHKTIQNIQDKKATLQEKIKGDNNFIWALDAIKQEKNQIVKELTGFDKPNNLSIKEIKQTDEFKAWRGEINTYYRQKSDNLKEKLIKQYNEQKSLEDYDIFMAIANEIGYDATGKKTSTNELDFIGQELEKFISYLEDE</sequence>
<dbReference type="RefSeq" id="WP_071563414.1">
    <property type="nucleotide sequence ID" value="NZ_MIQH01000258.1"/>
</dbReference>
<evidence type="ECO:0000256" key="3">
    <source>
        <dbReference type="ARBA" id="ARBA00022679"/>
    </source>
</evidence>
<organism evidence="7 8">
    <name type="scientific">Bathymodiolus thermophilus thioautotrophic gill symbiont</name>
    <dbReference type="NCBI Taxonomy" id="2360"/>
    <lineage>
        <taxon>Bacteria</taxon>
        <taxon>Pseudomonadati</taxon>
        <taxon>Pseudomonadota</taxon>
        <taxon>Gammaproteobacteria</taxon>
        <taxon>sulfur-oxidizing symbionts</taxon>
    </lineage>
</organism>
<protein>
    <submittedName>
        <fullName evidence="7">N-6 DNA methylase</fullName>
    </submittedName>
</protein>
<dbReference type="Pfam" id="PF02384">
    <property type="entry name" value="N6_Mtase"/>
    <property type="match status" value="1"/>
</dbReference>
<evidence type="ECO:0000256" key="4">
    <source>
        <dbReference type="ARBA" id="ARBA00022747"/>
    </source>
</evidence>
<dbReference type="InterPro" id="IPR003356">
    <property type="entry name" value="DNA_methylase_A-5"/>
</dbReference>
<keyword evidence="4" id="KW-0680">Restriction system</keyword>
<dbReference type="InterPro" id="IPR029063">
    <property type="entry name" value="SAM-dependent_MTases_sf"/>
</dbReference>
<feature type="domain" description="DNA methylase adenine-specific" evidence="5">
    <location>
        <begin position="300"/>
        <end position="592"/>
    </location>
</feature>
<comment type="similarity">
    <text evidence="1">Belongs to the N(4)/N(6)-methyltransferase family.</text>
</comment>
<evidence type="ECO:0000313" key="7">
    <source>
        <dbReference type="EMBL" id="OIR25526.1"/>
    </source>
</evidence>
<name>A0A1J5U9K9_9GAMM</name>
<dbReference type="Pfam" id="PF13588">
    <property type="entry name" value="HSDR_N_2"/>
    <property type="match status" value="1"/>
</dbReference>
<dbReference type="GO" id="GO:0003677">
    <property type="term" value="F:DNA binding"/>
    <property type="evidence" value="ECO:0007669"/>
    <property type="project" value="InterPro"/>
</dbReference>
<evidence type="ECO:0000259" key="5">
    <source>
        <dbReference type="Pfam" id="PF02384"/>
    </source>
</evidence>
<dbReference type="PROSITE" id="PS00092">
    <property type="entry name" value="N6_MTASE"/>
    <property type="match status" value="1"/>
</dbReference>
<evidence type="ECO:0000256" key="2">
    <source>
        <dbReference type="ARBA" id="ARBA00022603"/>
    </source>
</evidence>
<evidence type="ECO:0000313" key="8">
    <source>
        <dbReference type="Proteomes" id="UP000182798"/>
    </source>
</evidence>
<dbReference type="InterPro" id="IPR029464">
    <property type="entry name" value="HSDR_N"/>
</dbReference>
<evidence type="ECO:0000256" key="1">
    <source>
        <dbReference type="ARBA" id="ARBA00006594"/>
    </source>
</evidence>
<dbReference type="AlphaFoldDB" id="A0A1J5U9K9"/>
<reference evidence="8" key="1">
    <citation type="submission" date="2016-09" db="EMBL/GenBank/DDBJ databases">
        <title>Genome Sequence of Bathymodiolus thermophilus sulfur-oxidizing gill endosymbiont.</title>
        <authorList>
            <person name="Ponnudurai R."/>
            <person name="Kleiner M."/>
            <person name="Sayavedra L."/>
            <person name="Thuermer A."/>
            <person name="Felbeck H."/>
            <person name="Schlueter R."/>
            <person name="Schweder T."/>
            <person name="Markert S."/>
        </authorList>
    </citation>
    <scope>NUCLEOTIDE SEQUENCE [LARGE SCALE GENOMIC DNA]</scope>
    <source>
        <strain evidence="8">BAT/CrabSpa'14</strain>
    </source>
</reference>
<dbReference type="GO" id="GO:0009307">
    <property type="term" value="P:DNA restriction-modification system"/>
    <property type="evidence" value="ECO:0007669"/>
    <property type="project" value="UniProtKB-KW"/>
</dbReference>
<dbReference type="PANTHER" id="PTHR42998">
    <property type="entry name" value="TYPE I RESTRICTION ENZYME HINDVIIP M PROTEIN-RELATED"/>
    <property type="match status" value="1"/>
</dbReference>
<proteinExistence type="inferred from homology"/>
<dbReference type="PANTHER" id="PTHR42998:SF1">
    <property type="entry name" value="TYPE I RESTRICTION ENZYME HINDI METHYLASE SUBUNIT"/>
    <property type="match status" value="1"/>
</dbReference>
<keyword evidence="2 7" id="KW-0489">Methyltransferase</keyword>
<feature type="domain" description="Type I restriction enzyme R protein N-terminal" evidence="6">
    <location>
        <begin position="39"/>
        <end position="152"/>
    </location>
</feature>